<keyword evidence="1" id="KW-0378">Hydrolase</keyword>
<dbReference type="GeneID" id="82878826"/>
<dbReference type="InterPro" id="IPR011973">
    <property type="entry name" value="PaaD"/>
</dbReference>
<dbReference type="RefSeq" id="WP_025388303.1">
    <property type="nucleotide sequence ID" value="NZ_CP004350.1"/>
</dbReference>
<dbReference type="Proteomes" id="UP000019226">
    <property type="component" value="Chromosome"/>
</dbReference>
<dbReference type="SUPFAM" id="SSF54637">
    <property type="entry name" value="Thioesterase/thiol ester dehydrase-isomerase"/>
    <property type="match status" value="1"/>
</dbReference>
<dbReference type="NCBIfam" id="TIGR00369">
    <property type="entry name" value="unchar_dom_1"/>
    <property type="match status" value="1"/>
</dbReference>
<dbReference type="PANTHER" id="PTHR42856:SF1">
    <property type="entry name" value="ACYL-COENZYME A THIOESTERASE PAAI"/>
    <property type="match status" value="1"/>
</dbReference>
<dbReference type="EMBL" id="CP004350">
    <property type="protein sequence ID" value="AHI21285.1"/>
    <property type="molecule type" value="Genomic_DNA"/>
</dbReference>
<gene>
    <name evidence="4" type="ORF">CCASEI_13675</name>
</gene>
<evidence type="ECO:0000259" key="3">
    <source>
        <dbReference type="Pfam" id="PF03061"/>
    </source>
</evidence>
<proteinExistence type="predicted"/>
<name>A0ABN4CFZ2_9CORY</name>
<dbReference type="Pfam" id="PF03061">
    <property type="entry name" value="4HBT"/>
    <property type="match status" value="1"/>
</dbReference>
<protein>
    <submittedName>
        <fullName evidence="4">Phenylacetic acid degradation protein</fullName>
    </submittedName>
</protein>
<feature type="domain" description="Thioesterase" evidence="3">
    <location>
        <begin position="62"/>
        <end position="128"/>
    </location>
</feature>
<dbReference type="InterPro" id="IPR006683">
    <property type="entry name" value="Thioestr_dom"/>
</dbReference>
<dbReference type="InterPro" id="IPR052723">
    <property type="entry name" value="Acyl-CoA_thioesterase_PaaI"/>
</dbReference>
<accession>A0ABN4CFZ2</accession>
<feature type="region of interest" description="Disordered" evidence="2">
    <location>
        <begin position="139"/>
        <end position="159"/>
    </location>
</feature>
<reference evidence="5" key="1">
    <citation type="submission" date="2013-02" db="EMBL/GenBank/DDBJ databases">
        <title>The complete genome sequence of Corynebacterium casei LMG S-19264 (=DSM 44701).</title>
        <authorList>
            <person name="Ruckert C."/>
            <person name="Albersmeier A."/>
            <person name="Kalinowski J."/>
        </authorList>
    </citation>
    <scope>NUCLEOTIDE SEQUENCE [LARGE SCALE GENOMIC DNA]</scope>
    <source>
        <strain evidence="5">LMG S-19264</strain>
    </source>
</reference>
<dbReference type="InterPro" id="IPR003736">
    <property type="entry name" value="PAAI_dom"/>
</dbReference>
<sequence>MHKILAPGVAEEEQFAHVRNMFADDLATANLGITITHVSIGRCDGHFTITPEMCNGHLTAQGGFLYTFADSLFAGACNSPGEVAVAVHNSIHYMAPAFSGDEIHGTAEIKQHWGRNGIVDVQLTKDGKTIAEFRGTFRQLPGKPEAESPSRTRRSFGIQ</sequence>
<evidence type="ECO:0000313" key="4">
    <source>
        <dbReference type="EMBL" id="AHI21285.1"/>
    </source>
</evidence>
<keyword evidence="5" id="KW-1185">Reference proteome</keyword>
<dbReference type="CDD" id="cd03443">
    <property type="entry name" value="PaaI_thioesterase"/>
    <property type="match status" value="1"/>
</dbReference>
<dbReference type="InterPro" id="IPR029069">
    <property type="entry name" value="HotDog_dom_sf"/>
</dbReference>
<dbReference type="Gene3D" id="3.10.129.10">
    <property type="entry name" value="Hotdog Thioesterase"/>
    <property type="match status" value="1"/>
</dbReference>
<evidence type="ECO:0000313" key="5">
    <source>
        <dbReference type="Proteomes" id="UP000019226"/>
    </source>
</evidence>
<organism evidence="4 5">
    <name type="scientific">Corynebacterium casei LMG S-19264</name>
    <dbReference type="NCBI Taxonomy" id="1285583"/>
    <lineage>
        <taxon>Bacteria</taxon>
        <taxon>Bacillati</taxon>
        <taxon>Actinomycetota</taxon>
        <taxon>Actinomycetes</taxon>
        <taxon>Mycobacteriales</taxon>
        <taxon>Corynebacteriaceae</taxon>
        <taxon>Corynebacterium</taxon>
    </lineage>
</organism>
<dbReference type="PANTHER" id="PTHR42856">
    <property type="entry name" value="ACYL-COENZYME A THIOESTERASE PAAI"/>
    <property type="match status" value="1"/>
</dbReference>
<dbReference type="NCBIfam" id="TIGR02286">
    <property type="entry name" value="PaaD"/>
    <property type="match status" value="1"/>
</dbReference>
<evidence type="ECO:0000256" key="2">
    <source>
        <dbReference type="SAM" id="MobiDB-lite"/>
    </source>
</evidence>
<evidence type="ECO:0000256" key="1">
    <source>
        <dbReference type="ARBA" id="ARBA00022801"/>
    </source>
</evidence>